<evidence type="ECO:0000259" key="6">
    <source>
        <dbReference type="PROSITE" id="PS50893"/>
    </source>
</evidence>
<dbReference type="Gene3D" id="3.40.50.300">
    <property type="entry name" value="P-loop containing nucleotide triphosphate hydrolases"/>
    <property type="match status" value="1"/>
</dbReference>
<dbReference type="SUPFAM" id="SSF52540">
    <property type="entry name" value="P-loop containing nucleoside triphosphate hydrolases"/>
    <property type="match status" value="1"/>
</dbReference>
<dbReference type="PROSITE" id="PS00211">
    <property type="entry name" value="ABC_TRANSPORTER_1"/>
    <property type="match status" value="1"/>
</dbReference>
<evidence type="ECO:0000256" key="3">
    <source>
        <dbReference type="ARBA" id="ARBA00022741"/>
    </source>
</evidence>
<dbReference type="PANTHER" id="PTHR42798:SF6">
    <property type="entry name" value="CELL DIVISION ATP-BINDING PROTEIN FTSE"/>
    <property type="match status" value="1"/>
</dbReference>
<keyword evidence="2" id="KW-0813">Transport</keyword>
<dbReference type="InterPro" id="IPR017871">
    <property type="entry name" value="ABC_transporter-like_CS"/>
</dbReference>
<dbReference type="PANTHER" id="PTHR42798">
    <property type="entry name" value="LIPOPROTEIN-RELEASING SYSTEM ATP-BINDING PROTEIN LOLD"/>
    <property type="match status" value="1"/>
</dbReference>
<evidence type="ECO:0000313" key="7">
    <source>
        <dbReference type="EMBL" id="SER87959.1"/>
    </source>
</evidence>
<keyword evidence="4 7" id="KW-0067">ATP-binding</keyword>
<accession>A0A1H9SUD8</accession>
<dbReference type="InterPro" id="IPR017911">
    <property type="entry name" value="MacB-like_ATP-bd"/>
</dbReference>
<dbReference type="CDD" id="cd03255">
    <property type="entry name" value="ABC_MJ0796_LolCDE_FtsE"/>
    <property type="match status" value="1"/>
</dbReference>
<dbReference type="STRING" id="142588.SAMN04488559_1098"/>
<evidence type="ECO:0000256" key="5">
    <source>
        <dbReference type="ARBA" id="ARBA00022970"/>
    </source>
</evidence>
<dbReference type="GO" id="GO:0098796">
    <property type="term" value="C:membrane protein complex"/>
    <property type="evidence" value="ECO:0007669"/>
    <property type="project" value="UniProtKB-ARBA"/>
</dbReference>
<organism evidence="7 8">
    <name type="scientific">Isobaculum melis</name>
    <dbReference type="NCBI Taxonomy" id="142588"/>
    <lineage>
        <taxon>Bacteria</taxon>
        <taxon>Bacillati</taxon>
        <taxon>Bacillota</taxon>
        <taxon>Bacilli</taxon>
        <taxon>Lactobacillales</taxon>
        <taxon>Carnobacteriaceae</taxon>
        <taxon>Isobaculum</taxon>
    </lineage>
</organism>
<comment type="similarity">
    <text evidence="1">Belongs to the ABC transporter superfamily.</text>
</comment>
<dbReference type="InterPro" id="IPR003593">
    <property type="entry name" value="AAA+_ATPase"/>
</dbReference>
<dbReference type="AlphaFoldDB" id="A0A1H9SUD8"/>
<dbReference type="InterPro" id="IPR027417">
    <property type="entry name" value="P-loop_NTPase"/>
</dbReference>
<name>A0A1H9SUD8_9LACT</name>
<dbReference type="EMBL" id="FOHA01000009">
    <property type="protein sequence ID" value="SER87959.1"/>
    <property type="molecule type" value="Genomic_DNA"/>
</dbReference>
<evidence type="ECO:0000313" key="8">
    <source>
        <dbReference type="Proteomes" id="UP000198948"/>
    </source>
</evidence>
<dbReference type="PROSITE" id="PS50893">
    <property type="entry name" value="ABC_TRANSPORTER_2"/>
    <property type="match status" value="1"/>
</dbReference>
<dbReference type="GO" id="GO:0022857">
    <property type="term" value="F:transmembrane transporter activity"/>
    <property type="evidence" value="ECO:0007669"/>
    <property type="project" value="UniProtKB-ARBA"/>
</dbReference>
<dbReference type="InterPro" id="IPR003439">
    <property type="entry name" value="ABC_transporter-like_ATP-bd"/>
</dbReference>
<keyword evidence="5" id="KW-0029">Amino-acid transport</keyword>
<dbReference type="Pfam" id="PF00005">
    <property type="entry name" value="ABC_tran"/>
    <property type="match status" value="1"/>
</dbReference>
<evidence type="ECO:0000256" key="1">
    <source>
        <dbReference type="ARBA" id="ARBA00005417"/>
    </source>
</evidence>
<dbReference type="RefSeq" id="WP_092652151.1">
    <property type="nucleotide sequence ID" value="NZ_FOHA01000009.1"/>
</dbReference>
<keyword evidence="3" id="KW-0547">Nucleotide-binding</keyword>
<dbReference type="OrthoDB" id="9791546at2"/>
<protein>
    <submittedName>
        <fullName evidence="7">Putative ABC transport system ATP-binding protein</fullName>
    </submittedName>
</protein>
<feature type="domain" description="ABC transporter" evidence="6">
    <location>
        <begin position="2"/>
        <end position="229"/>
    </location>
</feature>
<evidence type="ECO:0000256" key="4">
    <source>
        <dbReference type="ARBA" id="ARBA00022840"/>
    </source>
</evidence>
<dbReference type="SMART" id="SM00382">
    <property type="entry name" value="AAA"/>
    <property type="match status" value="1"/>
</dbReference>
<sequence>MIDLKNVKKIYHTGGEELIALNDVSLQIKKGEFTSIMGPSGSGKSTMMNILGLLDRFDEGSYILNGQNVSSLTDNESAHVRNKEIGFVFQSFNLMPRMSILENVELPMVYAKVSAKERHERAMIALEKVGLANRVKHKPNEISGGQKQRVAIARAIVNQPAVLMADEPTGNLDSKTTLEIMKIFQDLNADGTTVVMVTHEPDVAQYTKRIVSFKDGRLMDDQLVENPIIL</sequence>
<reference evidence="7 8" key="1">
    <citation type="submission" date="2016-10" db="EMBL/GenBank/DDBJ databases">
        <authorList>
            <person name="de Groot N.N."/>
        </authorList>
    </citation>
    <scope>NUCLEOTIDE SEQUENCE [LARGE SCALE GENOMIC DNA]</scope>
    <source>
        <strain evidence="7 8">DSM 13760</strain>
    </source>
</reference>
<dbReference type="GO" id="GO:0016887">
    <property type="term" value="F:ATP hydrolysis activity"/>
    <property type="evidence" value="ECO:0007669"/>
    <property type="project" value="InterPro"/>
</dbReference>
<gene>
    <name evidence="7" type="ORF">SAMN04488559_1098</name>
</gene>
<dbReference type="FunFam" id="3.40.50.300:FF:000032">
    <property type="entry name" value="Export ABC transporter ATP-binding protein"/>
    <property type="match status" value="1"/>
</dbReference>
<proteinExistence type="inferred from homology"/>
<keyword evidence="8" id="KW-1185">Reference proteome</keyword>
<evidence type="ECO:0000256" key="2">
    <source>
        <dbReference type="ARBA" id="ARBA00022448"/>
    </source>
</evidence>
<dbReference type="GO" id="GO:0006865">
    <property type="term" value="P:amino acid transport"/>
    <property type="evidence" value="ECO:0007669"/>
    <property type="project" value="UniProtKB-KW"/>
</dbReference>
<dbReference type="GO" id="GO:0005524">
    <property type="term" value="F:ATP binding"/>
    <property type="evidence" value="ECO:0007669"/>
    <property type="project" value="UniProtKB-KW"/>
</dbReference>
<dbReference type="Proteomes" id="UP000198948">
    <property type="component" value="Unassembled WGS sequence"/>
</dbReference>